<protein>
    <submittedName>
        <fullName evidence="2">ROK family protein</fullName>
    </submittedName>
</protein>
<keyword evidence="3" id="KW-1185">Reference proteome</keyword>
<dbReference type="InterPro" id="IPR043129">
    <property type="entry name" value="ATPase_NBD"/>
</dbReference>
<sequence length="310" mass="31531">MSIAGTPVTEAYVIALDVGGTAMKGAVVGPDLRPVLTLNRPTPVRDGPQAVVEAIREVLADLDTRALTRGIDPVRAGVVVPGIVDEELGEVRFSANLGFEDLPLARRLKGRLPVTVGHDVRAGGLAEAVLGAAAGTRDVAFLAVGTGIAAALISDDHLLTGSGWAGEIGHLSVEQPGPPCACGATGCLEALASASAIAAELSARTGRPVAGAAEVADRLLVGDRHARAVWDRAVEALAIALAALTTVLAPETVVIGGGLAESGELLLDPLQRRLAARLTFQRPPRLVKAALGERAGCIGAALLAQRAMGR</sequence>
<gene>
    <name evidence="2" type="ORF">GCM10023235_12090</name>
</gene>
<name>A0ABP9DIG6_9ACTN</name>
<evidence type="ECO:0000313" key="2">
    <source>
        <dbReference type="EMBL" id="GAA4838446.1"/>
    </source>
</evidence>
<dbReference type="InterPro" id="IPR000600">
    <property type="entry name" value="ROK"/>
</dbReference>
<dbReference type="PANTHER" id="PTHR18964">
    <property type="entry name" value="ROK (REPRESSOR, ORF, KINASE) FAMILY"/>
    <property type="match status" value="1"/>
</dbReference>
<dbReference type="Proteomes" id="UP001501752">
    <property type="component" value="Unassembled WGS sequence"/>
</dbReference>
<dbReference type="SUPFAM" id="SSF53067">
    <property type="entry name" value="Actin-like ATPase domain"/>
    <property type="match status" value="1"/>
</dbReference>
<reference evidence="3" key="1">
    <citation type="journal article" date="2019" name="Int. J. Syst. Evol. Microbiol.">
        <title>The Global Catalogue of Microorganisms (GCM) 10K type strain sequencing project: providing services to taxonomists for standard genome sequencing and annotation.</title>
        <authorList>
            <consortium name="The Broad Institute Genomics Platform"/>
            <consortium name="The Broad Institute Genome Sequencing Center for Infectious Disease"/>
            <person name="Wu L."/>
            <person name="Ma J."/>
        </authorList>
    </citation>
    <scope>NUCLEOTIDE SEQUENCE [LARGE SCALE GENOMIC DNA]</scope>
    <source>
        <strain evidence="3">JCM 13006</strain>
    </source>
</reference>
<comment type="similarity">
    <text evidence="1">Belongs to the ROK (NagC/XylR) family.</text>
</comment>
<dbReference type="EMBL" id="BAABIS010000001">
    <property type="protein sequence ID" value="GAA4838446.1"/>
    <property type="molecule type" value="Genomic_DNA"/>
</dbReference>
<dbReference type="Gene3D" id="3.30.420.40">
    <property type="match status" value="2"/>
</dbReference>
<dbReference type="Pfam" id="PF00480">
    <property type="entry name" value="ROK"/>
    <property type="match status" value="1"/>
</dbReference>
<dbReference type="RefSeq" id="WP_345695708.1">
    <property type="nucleotide sequence ID" value="NZ_BAABIS010000001.1"/>
</dbReference>
<evidence type="ECO:0000313" key="3">
    <source>
        <dbReference type="Proteomes" id="UP001501752"/>
    </source>
</evidence>
<organism evidence="2 3">
    <name type="scientific">Kitasatospora terrestris</name>
    <dbReference type="NCBI Taxonomy" id="258051"/>
    <lineage>
        <taxon>Bacteria</taxon>
        <taxon>Bacillati</taxon>
        <taxon>Actinomycetota</taxon>
        <taxon>Actinomycetes</taxon>
        <taxon>Kitasatosporales</taxon>
        <taxon>Streptomycetaceae</taxon>
        <taxon>Kitasatospora</taxon>
    </lineage>
</organism>
<dbReference type="PANTHER" id="PTHR18964:SF149">
    <property type="entry name" value="BIFUNCTIONAL UDP-N-ACETYLGLUCOSAMINE 2-EPIMERASE_N-ACETYLMANNOSAMINE KINASE"/>
    <property type="match status" value="1"/>
</dbReference>
<proteinExistence type="inferred from homology"/>
<comment type="caution">
    <text evidence="2">The sequence shown here is derived from an EMBL/GenBank/DDBJ whole genome shotgun (WGS) entry which is preliminary data.</text>
</comment>
<evidence type="ECO:0000256" key="1">
    <source>
        <dbReference type="ARBA" id="ARBA00006479"/>
    </source>
</evidence>
<accession>A0ABP9DIG6</accession>